<evidence type="ECO:0000256" key="1">
    <source>
        <dbReference type="SAM" id="MobiDB-lite"/>
    </source>
</evidence>
<reference evidence="2" key="1">
    <citation type="submission" date="2021-02" db="EMBL/GenBank/DDBJ databases">
        <authorList>
            <person name="Dougan E. K."/>
            <person name="Rhodes N."/>
            <person name="Thang M."/>
            <person name="Chan C."/>
        </authorList>
    </citation>
    <scope>NUCLEOTIDE SEQUENCE</scope>
</reference>
<feature type="region of interest" description="Disordered" evidence="1">
    <location>
        <begin position="52"/>
        <end position="76"/>
    </location>
</feature>
<sequence>MSSSNHTRSVAGFPAWTGRRFSASAGITATKSLVPTAALHDEAANEVAKQRRRLALQPEVSSPPSSKDSRHLQLQPGLGARNLCSNALRPLAARVRGPERLLGDARRC</sequence>
<dbReference type="AlphaFoldDB" id="A0A812G378"/>
<protein>
    <submittedName>
        <fullName evidence="2">Uncharacterized protein</fullName>
    </submittedName>
</protein>
<dbReference type="Proteomes" id="UP000604046">
    <property type="component" value="Unassembled WGS sequence"/>
</dbReference>
<comment type="caution">
    <text evidence="2">The sequence shown here is derived from an EMBL/GenBank/DDBJ whole genome shotgun (WGS) entry which is preliminary data.</text>
</comment>
<organism evidence="2 3">
    <name type="scientific">Symbiodinium natans</name>
    <dbReference type="NCBI Taxonomy" id="878477"/>
    <lineage>
        <taxon>Eukaryota</taxon>
        <taxon>Sar</taxon>
        <taxon>Alveolata</taxon>
        <taxon>Dinophyceae</taxon>
        <taxon>Suessiales</taxon>
        <taxon>Symbiodiniaceae</taxon>
        <taxon>Symbiodinium</taxon>
    </lineage>
</organism>
<keyword evidence="3" id="KW-1185">Reference proteome</keyword>
<gene>
    <name evidence="2" type="ORF">SNAT2548_LOCUS5</name>
</gene>
<name>A0A812G378_9DINO</name>
<dbReference type="EMBL" id="CAJNDS010000001">
    <property type="protein sequence ID" value="CAE6908846.1"/>
    <property type="molecule type" value="Genomic_DNA"/>
</dbReference>
<accession>A0A812G378</accession>
<evidence type="ECO:0000313" key="2">
    <source>
        <dbReference type="EMBL" id="CAE6908846.1"/>
    </source>
</evidence>
<evidence type="ECO:0000313" key="3">
    <source>
        <dbReference type="Proteomes" id="UP000604046"/>
    </source>
</evidence>
<proteinExistence type="predicted"/>